<proteinExistence type="inferred from homology"/>
<protein>
    <submittedName>
        <fullName evidence="5">Acyl-CoA synthetase (AMP-forming)/AMP-acid ligase II</fullName>
    </submittedName>
</protein>
<dbReference type="Pfam" id="PF13193">
    <property type="entry name" value="AMP-binding_C"/>
    <property type="match status" value="1"/>
</dbReference>
<feature type="domain" description="AMP-binding enzyme C-terminal" evidence="4">
    <location>
        <begin position="418"/>
        <end position="493"/>
    </location>
</feature>
<dbReference type="GO" id="GO:0031956">
    <property type="term" value="F:medium-chain fatty acid-CoA ligase activity"/>
    <property type="evidence" value="ECO:0007669"/>
    <property type="project" value="TreeGrafter"/>
</dbReference>
<dbReference type="InterPro" id="IPR020845">
    <property type="entry name" value="AMP-binding_CS"/>
</dbReference>
<evidence type="ECO:0000313" key="6">
    <source>
        <dbReference type="Proteomes" id="UP000238308"/>
    </source>
</evidence>
<dbReference type="GO" id="GO:0006631">
    <property type="term" value="P:fatty acid metabolic process"/>
    <property type="evidence" value="ECO:0007669"/>
    <property type="project" value="TreeGrafter"/>
</dbReference>
<organism evidence="5 6">
    <name type="scientific">Jezberella montanilacus</name>
    <dbReference type="NCBI Taxonomy" id="323426"/>
    <lineage>
        <taxon>Bacteria</taxon>
        <taxon>Pseudomonadati</taxon>
        <taxon>Pseudomonadota</taxon>
        <taxon>Betaproteobacteria</taxon>
        <taxon>Burkholderiales</taxon>
        <taxon>Alcaligenaceae</taxon>
        <taxon>Jezberella</taxon>
    </lineage>
</organism>
<evidence type="ECO:0000256" key="2">
    <source>
        <dbReference type="ARBA" id="ARBA00022598"/>
    </source>
</evidence>
<dbReference type="Gene3D" id="3.40.50.12780">
    <property type="entry name" value="N-terminal domain of ligase-like"/>
    <property type="match status" value="1"/>
</dbReference>
<dbReference type="InterPro" id="IPR000873">
    <property type="entry name" value="AMP-dep_synth/lig_dom"/>
</dbReference>
<dbReference type="EMBL" id="PVTV01000016">
    <property type="protein sequence ID" value="PRY96873.1"/>
    <property type="molecule type" value="Genomic_DNA"/>
</dbReference>
<comment type="caution">
    <text evidence="5">The sequence shown here is derived from an EMBL/GenBank/DDBJ whole genome shotgun (WGS) entry which is preliminary data.</text>
</comment>
<dbReference type="InterPro" id="IPR025110">
    <property type="entry name" value="AMP-bd_C"/>
</dbReference>
<keyword evidence="6" id="KW-1185">Reference proteome</keyword>
<name>A0A2T0XD65_9BURK</name>
<dbReference type="Proteomes" id="UP000238308">
    <property type="component" value="Unassembled WGS sequence"/>
</dbReference>
<evidence type="ECO:0000259" key="4">
    <source>
        <dbReference type="Pfam" id="PF13193"/>
    </source>
</evidence>
<dbReference type="RefSeq" id="WP_106228449.1">
    <property type="nucleotide sequence ID" value="NZ_PVTV01000016.1"/>
</dbReference>
<keyword evidence="2 5" id="KW-0436">Ligase</keyword>
<dbReference type="FunFam" id="3.30.300.30:FF:000008">
    <property type="entry name" value="2,3-dihydroxybenzoate-AMP ligase"/>
    <property type="match status" value="1"/>
</dbReference>
<feature type="domain" description="AMP-dependent synthetase/ligase" evidence="3">
    <location>
        <begin position="9"/>
        <end position="368"/>
    </location>
</feature>
<dbReference type="OrthoDB" id="9766486at2"/>
<dbReference type="PANTHER" id="PTHR43201:SF5">
    <property type="entry name" value="MEDIUM-CHAIN ACYL-COA LIGASE ACSF2, MITOCHONDRIAL"/>
    <property type="match status" value="1"/>
</dbReference>
<evidence type="ECO:0000256" key="1">
    <source>
        <dbReference type="ARBA" id="ARBA00006432"/>
    </source>
</evidence>
<dbReference type="InterPro" id="IPR042099">
    <property type="entry name" value="ANL_N_sf"/>
</dbReference>
<dbReference type="PANTHER" id="PTHR43201">
    <property type="entry name" value="ACYL-COA SYNTHETASE"/>
    <property type="match status" value="1"/>
</dbReference>
<comment type="similarity">
    <text evidence="1">Belongs to the ATP-dependent AMP-binding enzyme family.</text>
</comment>
<sequence length="508" mass="55179">MNIAKPFLTRARSHPHLQALTSSQGSLSFAELAQRVSSLAGGLRNGLGLEPGSRVMLWMENRNEFLELLFATWAAGLCAVPVNAKLHAREVAPIVLDSGASIIFTSGSLQSGLMDALGSLPDSRPVVVVDDDQYQALARALPMACAEVAPTDLAWLFYTSGTTGVPKGAMLSHRNLMTMCLQYYADVDHVQPGQTMLHAAALSHGSGLYALPHLFSGGHQVIEQGFETDAVFEALQRYADVSMFAAPTMLSRLTRAAQGINNCAGNLLTAYYGGGPMYVNDLLKTLDIFGPRLFQVYGQGESPMTITGLSKFDHQGNRDEAHLARLASCGTARTGTEINVVDVDGNALPLGELGEVVTRGDTRMMGYWNNEKATAATIKAGWLWTGDIGVLDEKGYLTLRDRSKDMIIRGGSNIYPREIEEVLLRHPDIIEVSVIGRANEDLGEEPVAFVVVKPGAAVSGEELDNMCLENMARFKRPREYFMTDSLPKNNYGKILKTELRKQLVKGGQ</sequence>
<dbReference type="Gene3D" id="3.30.300.30">
    <property type="match status" value="1"/>
</dbReference>
<dbReference type="AlphaFoldDB" id="A0A2T0XD65"/>
<reference evidence="5 6" key="1">
    <citation type="submission" date="2018-03" db="EMBL/GenBank/DDBJ databases">
        <title>Genomic Encyclopedia of Type Strains, Phase III (KMG-III): the genomes of soil and plant-associated and newly described type strains.</title>
        <authorList>
            <person name="Whitman W."/>
        </authorList>
    </citation>
    <scope>NUCLEOTIDE SEQUENCE [LARGE SCALE GENOMIC DNA]</scope>
    <source>
        <strain evidence="5 6">MWH-P2sevCIIIb</strain>
    </source>
</reference>
<dbReference type="InterPro" id="IPR045851">
    <property type="entry name" value="AMP-bd_C_sf"/>
</dbReference>
<evidence type="ECO:0000313" key="5">
    <source>
        <dbReference type="EMBL" id="PRY96873.1"/>
    </source>
</evidence>
<dbReference type="SUPFAM" id="SSF56801">
    <property type="entry name" value="Acetyl-CoA synthetase-like"/>
    <property type="match status" value="1"/>
</dbReference>
<dbReference type="Pfam" id="PF00501">
    <property type="entry name" value="AMP-binding"/>
    <property type="match status" value="1"/>
</dbReference>
<accession>A0A2T0XD65</accession>
<gene>
    <name evidence="5" type="ORF">BCM14_2630</name>
</gene>
<evidence type="ECO:0000259" key="3">
    <source>
        <dbReference type="Pfam" id="PF00501"/>
    </source>
</evidence>
<dbReference type="PROSITE" id="PS00455">
    <property type="entry name" value="AMP_BINDING"/>
    <property type="match status" value="1"/>
</dbReference>